<accession>A0ABV7WKX4</accession>
<feature type="transmembrane region" description="Helical" evidence="7">
    <location>
        <begin position="332"/>
        <end position="349"/>
    </location>
</feature>
<evidence type="ECO:0000313" key="9">
    <source>
        <dbReference type="Proteomes" id="UP001595685"/>
    </source>
</evidence>
<dbReference type="RefSeq" id="WP_376984300.1">
    <property type="nucleotide sequence ID" value="NZ_JBHRWW010000015.1"/>
</dbReference>
<evidence type="ECO:0000313" key="8">
    <source>
        <dbReference type="EMBL" id="MFC3690034.1"/>
    </source>
</evidence>
<evidence type="ECO:0000256" key="6">
    <source>
        <dbReference type="SAM" id="MobiDB-lite"/>
    </source>
</evidence>
<proteinExistence type="inferred from homology"/>
<feature type="transmembrane region" description="Helical" evidence="7">
    <location>
        <begin position="248"/>
        <end position="267"/>
    </location>
</feature>
<evidence type="ECO:0000256" key="4">
    <source>
        <dbReference type="ARBA" id="ARBA00022989"/>
    </source>
</evidence>
<keyword evidence="9" id="KW-1185">Reference proteome</keyword>
<sequence>MPLRRRRAAVPAPARPAVVAAPPPPLPPVLPPPVVTLLGLAAAVVVLGGIRAAQELAAPIFLAFVLSIAVYPLQAWLRRLRLPGWLALTLTVLVTYAALTAFAGALLLSVLQFADQAQGYRDEVVDLVAQGEDLLLEAGVDQAQINDVISQVDINQAFSLALGVVQGVTSLLSNLVFVLALLFFVLIDAGGVHTKLAAVAALRPRAAEALHGFTHGVRQYLVVTAVFGFVVAALDVVLLMVLGVPLPLLWGLLAFLASFVPVIGLVVGLVPPVVIGLLDGGPATGLYVLIGYLVINNTIDNVVKPKFVGDAVGLSITVSFLSLVVWGFVLGPLGALLAIPASLLARALLVDRDPRRGWVGIMVGDEPPQGEDLRRLSDEAQELDRREGRSR</sequence>
<evidence type="ECO:0000256" key="2">
    <source>
        <dbReference type="ARBA" id="ARBA00009773"/>
    </source>
</evidence>
<feature type="transmembrane region" description="Helical" evidence="7">
    <location>
        <begin position="220"/>
        <end position="241"/>
    </location>
</feature>
<comment type="subcellular location">
    <subcellularLocation>
        <location evidence="1">Membrane</location>
        <topology evidence="1">Multi-pass membrane protein</topology>
    </subcellularLocation>
</comment>
<feature type="transmembrane region" description="Helical" evidence="7">
    <location>
        <begin position="30"/>
        <end position="49"/>
    </location>
</feature>
<dbReference type="PANTHER" id="PTHR21716">
    <property type="entry name" value="TRANSMEMBRANE PROTEIN"/>
    <property type="match status" value="1"/>
</dbReference>
<feature type="transmembrane region" description="Helical" evidence="7">
    <location>
        <begin position="160"/>
        <end position="187"/>
    </location>
</feature>
<dbReference type="PANTHER" id="PTHR21716:SF64">
    <property type="entry name" value="AI-2 TRANSPORT PROTEIN TQSA"/>
    <property type="match status" value="1"/>
</dbReference>
<feature type="region of interest" description="Disordered" evidence="6">
    <location>
        <begin position="366"/>
        <end position="391"/>
    </location>
</feature>
<evidence type="ECO:0000256" key="1">
    <source>
        <dbReference type="ARBA" id="ARBA00004141"/>
    </source>
</evidence>
<evidence type="ECO:0000256" key="3">
    <source>
        <dbReference type="ARBA" id="ARBA00022692"/>
    </source>
</evidence>
<name>A0ABV7WKX4_9MICO</name>
<comment type="similarity">
    <text evidence="2">Belongs to the autoinducer-2 exporter (AI-2E) (TC 2.A.86) family.</text>
</comment>
<keyword evidence="5 7" id="KW-0472">Membrane</keyword>
<dbReference type="InterPro" id="IPR002549">
    <property type="entry name" value="AI-2E-like"/>
</dbReference>
<feature type="transmembrane region" description="Helical" evidence="7">
    <location>
        <begin position="56"/>
        <end position="73"/>
    </location>
</feature>
<feature type="compositionally biased region" description="Basic and acidic residues" evidence="6">
    <location>
        <begin position="371"/>
        <end position="391"/>
    </location>
</feature>
<comment type="caution">
    <text evidence="8">The sequence shown here is derived from an EMBL/GenBank/DDBJ whole genome shotgun (WGS) entry which is preliminary data.</text>
</comment>
<evidence type="ECO:0000256" key="7">
    <source>
        <dbReference type="SAM" id="Phobius"/>
    </source>
</evidence>
<dbReference type="Proteomes" id="UP001595685">
    <property type="component" value="Unassembled WGS sequence"/>
</dbReference>
<feature type="transmembrane region" description="Helical" evidence="7">
    <location>
        <begin position="307"/>
        <end position="326"/>
    </location>
</feature>
<dbReference type="EMBL" id="JBHRWW010000015">
    <property type="protein sequence ID" value="MFC3690034.1"/>
    <property type="molecule type" value="Genomic_DNA"/>
</dbReference>
<organism evidence="8 9">
    <name type="scientific">Aquipuribacter hungaricus</name>
    <dbReference type="NCBI Taxonomy" id="545624"/>
    <lineage>
        <taxon>Bacteria</taxon>
        <taxon>Bacillati</taxon>
        <taxon>Actinomycetota</taxon>
        <taxon>Actinomycetes</taxon>
        <taxon>Micrococcales</taxon>
        <taxon>Intrasporangiaceae</taxon>
        <taxon>Aquipuribacter</taxon>
    </lineage>
</organism>
<evidence type="ECO:0000256" key="5">
    <source>
        <dbReference type="ARBA" id="ARBA00023136"/>
    </source>
</evidence>
<dbReference type="Pfam" id="PF01594">
    <property type="entry name" value="AI-2E_transport"/>
    <property type="match status" value="1"/>
</dbReference>
<reference evidence="9" key="1">
    <citation type="journal article" date="2019" name="Int. J. Syst. Evol. Microbiol.">
        <title>The Global Catalogue of Microorganisms (GCM) 10K type strain sequencing project: providing services to taxonomists for standard genome sequencing and annotation.</title>
        <authorList>
            <consortium name="The Broad Institute Genomics Platform"/>
            <consortium name="The Broad Institute Genome Sequencing Center for Infectious Disease"/>
            <person name="Wu L."/>
            <person name="Ma J."/>
        </authorList>
    </citation>
    <scope>NUCLEOTIDE SEQUENCE [LARGE SCALE GENOMIC DNA]</scope>
    <source>
        <strain evidence="9">NCAIM B.02333</strain>
    </source>
</reference>
<keyword evidence="4 7" id="KW-1133">Transmembrane helix</keyword>
<feature type="transmembrane region" description="Helical" evidence="7">
    <location>
        <begin position="85"/>
        <end position="111"/>
    </location>
</feature>
<keyword evidence="3 7" id="KW-0812">Transmembrane</keyword>
<gene>
    <name evidence="8" type="ORF">ACFOLH_16930</name>
</gene>
<protein>
    <submittedName>
        <fullName evidence="8">AI-2E family transporter</fullName>
    </submittedName>
</protein>
<feature type="transmembrane region" description="Helical" evidence="7">
    <location>
        <begin position="273"/>
        <end position="295"/>
    </location>
</feature>